<feature type="compositionally biased region" description="Low complexity" evidence="1">
    <location>
        <begin position="74"/>
        <end position="83"/>
    </location>
</feature>
<gene>
    <name evidence="2" type="ORF">QBC47DRAFT_369002</name>
</gene>
<comment type="caution">
    <text evidence="2">The sequence shown here is derived from an EMBL/GenBank/DDBJ whole genome shotgun (WGS) entry which is preliminary data.</text>
</comment>
<accession>A0AAJ0FF73</accession>
<dbReference type="AlphaFoldDB" id="A0AAJ0FF73"/>
<feature type="compositionally biased region" description="Low complexity" evidence="1">
    <location>
        <begin position="95"/>
        <end position="116"/>
    </location>
</feature>
<keyword evidence="3" id="KW-1185">Reference proteome</keyword>
<name>A0AAJ0FF73_9PEZI</name>
<dbReference type="EMBL" id="MU839827">
    <property type="protein sequence ID" value="KAK1761068.1"/>
    <property type="molecule type" value="Genomic_DNA"/>
</dbReference>
<evidence type="ECO:0000313" key="2">
    <source>
        <dbReference type="EMBL" id="KAK1761068.1"/>
    </source>
</evidence>
<feature type="compositionally biased region" description="Low complexity" evidence="1">
    <location>
        <begin position="23"/>
        <end position="35"/>
    </location>
</feature>
<feature type="region of interest" description="Disordered" evidence="1">
    <location>
        <begin position="1"/>
        <end position="141"/>
    </location>
</feature>
<feature type="compositionally biased region" description="Gly residues" evidence="1">
    <location>
        <begin position="122"/>
        <end position="131"/>
    </location>
</feature>
<dbReference type="Proteomes" id="UP001239445">
    <property type="component" value="Unassembled WGS sequence"/>
</dbReference>
<protein>
    <submittedName>
        <fullName evidence="2">Uncharacterized protein</fullName>
    </submittedName>
</protein>
<feature type="compositionally biased region" description="Low complexity" evidence="1">
    <location>
        <begin position="176"/>
        <end position="212"/>
    </location>
</feature>
<organism evidence="2 3">
    <name type="scientific">Echria macrotheca</name>
    <dbReference type="NCBI Taxonomy" id="438768"/>
    <lineage>
        <taxon>Eukaryota</taxon>
        <taxon>Fungi</taxon>
        <taxon>Dikarya</taxon>
        <taxon>Ascomycota</taxon>
        <taxon>Pezizomycotina</taxon>
        <taxon>Sordariomycetes</taxon>
        <taxon>Sordariomycetidae</taxon>
        <taxon>Sordariales</taxon>
        <taxon>Schizotheciaceae</taxon>
        <taxon>Echria</taxon>
    </lineage>
</organism>
<reference evidence="2" key="1">
    <citation type="submission" date="2023-06" db="EMBL/GenBank/DDBJ databases">
        <title>Genome-scale phylogeny and comparative genomics of the fungal order Sordariales.</title>
        <authorList>
            <consortium name="Lawrence Berkeley National Laboratory"/>
            <person name="Hensen N."/>
            <person name="Bonometti L."/>
            <person name="Westerberg I."/>
            <person name="Brannstrom I.O."/>
            <person name="Guillou S."/>
            <person name="Cros-Aarteil S."/>
            <person name="Calhoun S."/>
            <person name="Haridas S."/>
            <person name="Kuo A."/>
            <person name="Mondo S."/>
            <person name="Pangilinan J."/>
            <person name="Riley R."/>
            <person name="Labutti K."/>
            <person name="Andreopoulos B."/>
            <person name="Lipzen A."/>
            <person name="Chen C."/>
            <person name="Yanf M."/>
            <person name="Daum C."/>
            <person name="Ng V."/>
            <person name="Clum A."/>
            <person name="Steindorff A."/>
            <person name="Ohm R."/>
            <person name="Martin F."/>
            <person name="Silar P."/>
            <person name="Natvig D."/>
            <person name="Lalanne C."/>
            <person name="Gautier V."/>
            <person name="Ament-Velasquez S.L."/>
            <person name="Kruys A."/>
            <person name="Hutchinson M.I."/>
            <person name="Powell A.J."/>
            <person name="Barry K."/>
            <person name="Miller A.N."/>
            <person name="Grigoriev I.V."/>
            <person name="Debuchy R."/>
            <person name="Gladieux P."/>
            <person name="Thoren M.H."/>
            <person name="Johannesson H."/>
        </authorList>
    </citation>
    <scope>NUCLEOTIDE SEQUENCE</scope>
    <source>
        <strain evidence="2">PSN4</strain>
    </source>
</reference>
<proteinExistence type="predicted"/>
<evidence type="ECO:0000256" key="1">
    <source>
        <dbReference type="SAM" id="MobiDB-lite"/>
    </source>
</evidence>
<sequence>MSQPTSPHPEGTNPEMEDIDPEAAMAAAMGFSAFGTQPQNRPSKKRKFNPSSPDGPPLPAGTGANSLPVHPRSSESISTGSSSNYPAQIGTDLPTTTGAGAGAEAGSEAGIGIATGPEIRRGGGGGGNARGGHGHGHGQRNPLWYTDYYDPTSNQNPWERLEQMRGLPAVGPWLPPSSSHSAVPTTTPTTTGTTGPASEEGGAGIEAGISAS</sequence>
<feature type="region of interest" description="Disordered" evidence="1">
    <location>
        <begin position="169"/>
        <end position="212"/>
    </location>
</feature>
<evidence type="ECO:0000313" key="3">
    <source>
        <dbReference type="Proteomes" id="UP001239445"/>
    </source>
</evidence>